<dbReference type="GO" id="GO:0008851">
    <property type="term" value="F:ethanolamine ammonia-lyase activity"/>
    <property type="evidence" value="ECO:0007669"/>
    <property type="project" value="UniProtKB-UniRule"/>
</dbReference>
<dbReference type="OrthoDB" id="114248at2"/>
<reference evidence="6 9" key="3">
    <citation type="submission" date="2020-08" db="EMBL/GenBank/DDBJ databases">
        <title>Genomic Encyclopedia of Type Strains, Phase IV (KMG-IV): sequencing the most valuable type-strain genomes for metagenomic binning, comparative biology and taxonomic classification.</title>
        <authorList>
            <person name="Goeker M."/>
        </authorList>
    </citation>
    <scope>NUCLEOTIDE SEQUENCE [LARGE SCALE GENOMIC DNA]</scope>
    <source>
        <strain evidence="6 9">DSM 100995</strain>
    </source>
</reference>
<comment type="pathway">
    <text evidence="5">Amine and polyamine degradation; ethanolamine degradation.</text>
</comment>
<evidence type="ECO:0000256" key="4">
    <source>
        <dbReference type="ARBA" id="ARBA00024446"/>
    </source>
</evidence>
<comment type="cofactor">
    <cofactor evidence="5">
        <name>adenosylcob(III)alamin</name>
        <dbReference type="ChEBI" id="CHEBI:18408"/>
    </cofactor>
    <text evidence="5">Binds between the large and small subunits.</text>
</comment>
<keyword evidence="9" id="KW-1185">Reference proteome</keyword>
<dbReference type="Proteomes" id="UP000583101">
    <property type="component" value="Unassembled WGS sequence"/>
</dbReference>
<dbReference type="GO" id="GO:0046336">
    <property type="term" value="P:ethanolamine catabolic process"/>
    <property type="evidence" value="ECO:0007669"/>
    <property type="project" value="UniProtKB-UniRule"/>
</dbReference>
<evidence type="ECO:0000256" key="3">
    <source>
        <dbReference type="ARBA" id="ARBA00023285"/>
    </source>
</evidence>
<comment type="caution">
    <text evidence="7">The sequence shown here is derived from an EMBL/GenBank/DDBJ whole genome shotgun (WGS) entry which is preliminary data.</text>
</comment>
<dbReference type="Pfam" id="PF05985">
    <property type="entry name" value="EutC"/>
    <property type="match status" value="1"/>
</dbReference>
<evidence type="ECO:0000313" key="7">
    <source>
        <dbReference type="EMBL" id="TEW64674.1"/>
    </source>
</evidence>
<keyword evidence="3 5" id="KW-0170">Cobalt</keyword>
<dbReference type="GO" id="GO:0031419">
    <property type="term" value="F:cobalamin binding"/>
    <property type="evidence" value="ECO:0007669"/>
    <property type="project" value="UniProtKB-UniRule"/>
</dbReference>
<keyword evidence="2 5" id="KW-0456">Lyase</keyword>
<name>A0A4Y8A9W6_9SPHI</name>
<dbReference type="NCBIfam" id="NF003971">
    <property type="entry name" value="PRK05465.1"/>
    <property type="match status" value="1"/>
</dbReference>
<dbReference type="EMBL" id="SNQG01000006">
    <property type="protein sequence ID" value="TEW64674.1"/>
    <property type="molecule type" value="Genomic_DNA"/>
</dbReference>
<dbReference type="RefSeq" id="WP_134337647.1">
    <property type="nucleotide sequence ID" value="NZ_BMCZ01000006.1"/>
</dbReference>
<evidence type="ECO:0000256" key="1">
    <source>
        <dbReference type="ARBA" id="ARBA00022628"/>
    </source>
</evidence>
<organism evidence="7 8">
    <name type="scientific">Mucilaginibacter phyllosphaerae</name>
    <dbReference type="NCBI Taxonomy" id="1812349"/>
    <lineage>
        <taxon>Bacteria</taxon>
        <taxon>Pseudomonadati</taxon>
        <taxon>Bacteroidota</taxon>
        <taxon>Sphingobacteriia</taxon>
        <taxon>Sphingobacteriales</taxon>
        <taxon>Sphingobacteriaceae</taxon>
        <taxon>Mucilaginibacter</taxon>
    </lineage>
</organism>
<dbReference type="Gene3D" id="3.40.50.11240">
    <property type="entry name" value="Ethanolamine ammonia-lyase light chain (EutC)"/>
    <property type="match status" value="1"/>
</dbReference>
<comment type="subunit">
    <text evidence="5">The basic unit is a heterodimer which dimerizes to form tetramers. The heterotetramers trimerize; 6 large subunits form a core ring with 6 small subunits projecting outwards.</text>
</comment>
<keyword evidence="4 5" id="KW-1283">Bacterial microcompartment</keyword>
<dbReference type="Proteomes" id="UP000297248">
    <property type="component" value="Unassembled WGS sequence"/>
</dbReference>
<keyword evidence="1 5" id="KW-0846">Cobalamin</keyword>
<sequence length="252" mass="27542">MDKITHVVEEQPLNFLKEFTAARIAIGATGNSIPTRQSLEFKLAHAHARDAVYSIMDTERLEDELAQFHRPVLQLHSMADNRARYLQRPDLGRKPNQESLNRLADQITGDDIVIVIADGLSAIALNQHIMALLQVLIPKLLAAGLKVGPLCLVQQGRVAIGDDIAHELQAKLSVVLIGERPGLSAADSMGAYLTYQPRPGLKDNSRNCISNIRPGGLGIATAADKIFYLVQESFRRKLSGVQLKDNQGLLGS</sequence>
<feature type="binding site" evidence="5">
    <location>
        <position position="208"/>
    </location>
    <ligand>
        <name>adenosylcob(III)alamin</name>
        <dbReference type="ChEBI" id="CHEBI:18408"/>
    </ligand>
</feature>
<evidence type="ECO:0000313" key="9">
    <source>
        <dbReference type="Proteomes" id="UP000583101"/>
    </source>
</evidence>
<accession>A0A4Y8A9W6</accession>
<dbReference type="InterPro" id="IPR042255">
    <property type="entry name" value="EutC_N"/>
</dbReference>
<dbReference type="AlphaFoldDB" id="A0A4Y8A9W6"/>
<feature type="binding site" evidence="5">
    <location>
        <position position="158"/>
    </location>
    <ligand>
        <name>adenosylcob(III)alamin</name>
        <dbReference type="ChEBI" id="CHEBI:18408"/>
    </ligand>
</feature>
<dbReference type="PANTHER" id="PTHR39330:SF1">
    <property type="entry name" value="ETHANOLAMINE AMMONIA-LYASE SMALL SUBUNIT"/>
    <property type="match status" value="1"/>
</dbReference>
<evidence type="ECO:0000313" key="6">
    <source>
        <dbReference type="EMBL" id="MBB3970671.1"/>
    </source>
</evidence>
<dbReference type="GO" id="GO:0031471">
    <property type="term" value="C:ethanolamine degradation polyhedral organelle"/>
    <property type="evidence" value="ECO:0007669"/>
    <property type="project" value="UniProtKB-UniRule"/>
</dbReference>
<comment type="catalytic activity">
    <reaction evidence="5">
        <text>ethanolamine = acetaldehyde + NH4(+)</text>
        <dbReference type="Rhea" id="RHEA:15313"/>
        <dbReference type="ChEBI" id="CHEBI:15343"/>
        <dbReference type="ChEBI" id="CHEBI:28938"/>
        <dbReference type="ChEBI" id="CHEBI:57603"/>
        <dbReference type="EC" id="4.3.1.7"/>
    </reaction>
</comment>
<dbReference type="EC" id="4.3.1.7" evidence="5"/>
<evidence type="ECO:0000256" key="5">
    <source>
        <dbReference type="HAMAP-Rule" id="MF_00601"/>
    </source>
</evidence>
<dbReference type="GO" id="GO:0006520">
    <property type="term" value="P:amino acid metabolic process"/>
    <property type="evidence" value="ECO:0007669"/>
    <property type="project" value="InterPro"/>
</dbReference>
<comment type="subcellular location">
    <subcellularLocation>
        <location evidence="5">Bacterial microcompartment</location>
    </subcellularLocation>
</comment>
<dbReference type="GO" id="GO:0009350">
    <property type="term" value="C:ethanolamine ammonia-lyase complex"/>
    <property type="evidence" value="ECO:0007669"/>
    <property type="project" value="UniProtKB-UniRule"/>
</dbReference>
<feature type="binding site" evidence="5">
    <location>
        <position position="179"/>
    </location>
    <ligand>
        <name>adenosylcob(III)alamin</name>
        <dbReference type="ChEBI" id="CHEBI:18408"/>
    </ligand>
</feature>
<dbReference type="Gene3D" id="1.10.30.40">
    <property type="entry name" value="Ethanolamine ammonia-lyase light chain (EutC), N-terminal domain"/>
    <property type="match status" value="1"/>
</dbReference>
<dbReference type="UniPathway" id="UPA00560"/>
<dbReference type="InterPro" id="IPR042251">
    <property type="entry name" value="EutC_C"/>
</dbReference>
<evidence type="ECO:0000256" key="2">
    <source>
        <dbReference type="ARBA" id="ARBA00023239"/>
    </source>
</evidence>
<reference evidence="7 8" key="1">
    <citation type="journal article" date="2016" name="Int. J. Syst. Evol. Microbiol.">
        <title>Proposal of Mucilaginibacter phyllosphaerae sp. nov. isolated from the phyllosphere of Galium album.</title>
        <authorList>
            <person name="Aydogan E.L."/>
            <person name="Busse H.J."/>
            <person name="Moser G."/>
            <person name="Muller C."/>
            <person name="Kampfer P."/>
            <person name="Glaeser S.P."/>
        </authorList>
    </citation>
    <scope>NUCLEOTIDE SEQUENCE [LARGE SCALE GENOMIC DNA]</scope>
    <source>
        <strain evidence="7 8">PP-F2FG21</strain>
    </source>
</reference>
<dbReference type="InterPro" id="IPR009246">
    <property type="entry name" value="EutC"/>
</dbReference>
<reference evidence="7" key="2">
    <citation type="submission" date="2019-03" db="EMBL/GenBank/DDBJ databases">
        <authorList>
            <person name="Yan Y.-Q."/>
            <person name="Du Z.-J."/>
        </authorList>
    </citation>
    <scope>NUCLEOTIDE SEQUENCE</scope>
    <source>
        <strain evidence="7">PP-F2FG21</strain>
    </source>
</reference>
<dbReference type="HAMAP" id="MF_00601">
    <property type="entry name" value="EutC"/>
    <property type="match status" value="1"/>
</dbReference>
<dbReference type="PIRSF" id="PIRSF018982">
    <property type="entry name" value="EutC"/>
    <property type="match status" value="1"/>
</dbReference>
<comment type="function">
    <text evidence="5">Catalyzes the deamination of various vicinal amino-alcohols to oxo compounds. Allows this organism to utilize ethanolamine as the sole source of nitrogen and carbon in the presence of external vitamin B12.</text>
</comment>
<protein>
    <recommendedName>
        <fullName evidence="5">Ethanolamine ammonia-lyase small subunit</fullName>
        <shortName evidence="5">EAL small subunit</shortName>
        <ecNumber evidence="5">4.3.1.7</ecNumber>
    </recommendedName>
</protein>
<dbReference type="PANTHER" id="PTHR39330">
    <property type="entry name" value="ETHANOLAMINE AMMONIA-LYASE LIGHT CHAIN"/>
    <property type="match status" value="1"/>
</dbReference>
<gene>
    <name evidence="5" type="primary">eutC</name>
    <name evidence="7" type="ORF">E2R65_16810</name>
    <name evidence="6" type="ORF">GGR35_003294</name>
</gene>
<evidence type="ECO:0000313" key="8">
    <source>
        <dbReference type="Proteomes" id="UP000297248"/>
    </source>
</evidence>
<proteinExistence type="inferred from homology"/>
<dbReference type="EMBL" id="JACIEG010000006">
    <property type="protein sequence ID" value="MBB3970671.1"/>
    <property type="molecule type" value="Genomic_DNA"/>
</dbReference>
<comment type="similarity">
    <text evidence="5">Belongs to the EutC family.</text>
</comment>